<proteinExistence type="predicted"/>
<sequence length="224" mass="25503">MTSKHHDHKLPPTYTTLSACPPTPEKKGDRQFKHRLEIFEKQLKDRQSSTNPLSNHKPIFAGKENVKKPAPLLPGPNFLHSNQSESLLALYEEAPFRGEINGIPGELIDPNDNSRANLVRLCKIAYEKGRKDGMVDERKKIREEGYRQGFKDGQIEGREEGWKEGYREGYDEGYMKGRDYGDKKIEKEINETIAELTKNPNALLSSSKVSPHPDATNKNMINMI</sequence>
<dbReference type="PROSITE" id="PS51257">
    <property type="entry name" value="PROKAR_LIPOPROTEIN"/>
    <property type="match status" value="1"/>
</dbReference>
<evidence type="ECO:0008006" key="4">
    <source>
        <dbReference type="Google" id="ProtNLM"/>
    </source>
</evidence>
<evidence type="ECO:0000313" key="3">
    <source>
        <dbReference type="Proteomes" id="UP001375240"/>
    </source>
</evidence>
<comment type="caution">
    <text evidence="2">The sequence shown here is derived from an EMBL/GenBank/DDBJ whole genome shotgun (WGS) entry which is preliminary data.</text>
</comment>
<feature type="region of interest" description="Disordered" evidence="1">
    <location>
        <begin position="203"/>
        <end position="224"/>
    </location>
</feature>
<dbReference type="EMBL" id="JAVHNQ010000002">
    <property type="protein sequence ID" value="KAK6355177.1"/>
    <property type="molecule type" value="Genomic_DNA"/>
</dbReference>
<keyword evidence="3" id="KW-1185">Reference proteome</keyword>
<evidence type="ECO:0000313" key="2">
    <source>
        <dbReference type="EMBL" id="KAK6355177.1"/>
    </source>
</evidence>
<gene>
    <name evidence="2" type="ORF">TWF696_004295</name>
</gene>
<accession>A0AAV9V5P6</accession>
<reference evidence="2 3" key="1">
    <citation type="submission" date="2019-10" db="EMBL/GenBank/DDBJ databases">
        <authorList>
            <person name="Palmer J.M."/>
        </authorList>
    </citation>
    <scope>NUCLEOTIDE SEQUENCE [LARGE SCALE GENOMIC DNA]</scope>
    <source>
        <strain evidence="2 3">TWF696</strain>
    </source>
</reference>
<name>A0AAV9V5P6_9PEZI</name>
<dbReference type="Proteomes" id="UP001375240">
    <property type="component" value="Unassembled WGS sequence"/>
</dbReference>
<feature type="compositionally biased region" description="Basic and acidic residues" evidence="1">
    <location>
        <begin position="24"/>
        <end position="47"/>
    </location>
</feature>
<evidence type="ECO:0000256" key="1">
    <source>
        <dbReference type="SAM" id="MobiDB-lite"/>
    </source>
</evidence>
<organism evidence="2 3">
    <name type="scientific">Orbilia brochopaga</name>
    <dbReference type="NCBI Taxonomy" id="3140254"/>
    <lineage>
        <taxon>Eukaryota</taxon>
        <taxon>Fungi</taxon>
        <taxon>Dikarya</taxon>
        <taxon>Ascomycota</taxon>
        <taxon>Pezizomycotina</taxon>
        <taxon>Orbiliomycetes</taxon>
        <taxon>Orbiliales</taxon>
        <taxon>Orbiliaceae</taxon>
        <taxon>Orbilia</taxon>
    </lineage>
</organism>
<dbReference type="AlphaFoldDB" id="A0AAV9V5P6"/>
<feature type="region of interest" description="Disordered" evidence="1">
    <location>
        <begin position="1"/>
        <end position="78"/>
    </location>
</feature>
<protein>
    <recommendedName>
        <fullName evidence="4">Essential protein Yae1 N-terminal domain-containing protein</fullName>
    </recommendedName>
</protein>